<dbReference type="EMBL" id="KT934943">
    <property type="protein sequence ID" value="ALM02484.1"/>
    <property type="molecule type" value="Genomic_DNA"/>
</dbReference>
<evidence type="ECO:0000313" key="1">
    <source>
        <dbReference type="EMBL" id="ALM02484.1"/>
    </source>
</evidence>
<gene>
    <name evidence="1" type="ORF">KB57_097</name>
</gene>
<dbReference type="KEGG" id="vg:26523063"/>
<dbReference type="OrthoDB" id="20612at10239"/>
<name>A0A0S1S2F4_9CAUD</name>
<evidence type="ECO:0000313" key="2">
    <source>
        <dbReference type="Proteomes" id="UP000203990"/>
    </source>
</evidence>
<reference evidence="1 2" key="1">
    <citation type="submission" date="2015-10" db="EMBL/GenBank/DDBJ databases">
        <title>Complete genome sequence of Klebsiella pneumoniae bacteriophage vB_KpnM_KB57.</title>
        <authorList>
            <person name="Volozhantsev N.V."/>
            <person name="Popova A.V."/>
            <person name="Krasilnikova V.M."/>
            <person name="Bogun A.G."/>
        </authorList>
    </citation>
    <scope>NUCLEOTIDE SEQUENCE [LARGE SCALE GENOMIC DNA]</scope>
</reference>
<accession>A0A0S1S2F4</accession>
<protein>
    <submittedName>
        <fullName evidence="1">Uncharacterized protein</fullName>
    </submittedName>
</protein>
<dbReference type="Proteomes" id="UP000203990">
    <property type="component" value="Segment"/>
</dbReference>
<organism evidence="1 2">
    <name type="scientific">Klebsiella phage vB_KpnM_KB57</name>
    <dbReference type="NCBI Taxonomy" id="1719140"/>
    <lineage>
        <taxon>Viruses</taxon>
        <taxon>Duplodnaviria</taxon>
        <taxon>Heunggongvirae</taxon>
        <taxon>Uroviricota</taxon>
        <taxon>Caudoviricetes</taxon>
        <taxon>Vequintavirinae</taxon>
        <taxon>Mydovirus</taxon>
        <taxon>Mydovirus KB57</taxon>
    </lineage>
</organism>
<keyword evidence="2" id="KW-1185">Reference proteome</keyword>
<sequence>MDMKSITRDDSIYKGAYLALRDIMKSMEKKYGVKLYLDSRVDWGKTWMDASVYIHGDRHIVNLVCMKLIVWQHYQKIRDGILFAYPAEDMK</sequence>
<dbReference type="RefSeq" id="YP_009187710.1">
    <property type="nucleotide sequence ID" value="NC_028659.1"/>
</dbReference>
<proteinExistence type="predicted"/>
<dbReference type="GeneID" id="26523063"/>